<dbReference type="PATRIC" id="fig|679199.3.peg.407"/>
<gene>
    <name evidence="3" type="ORF">HMPREF9332_00391</name>
</gene>
<dbReference type="EMBL" id="ACZK01000010">
    <property type="protein sequence ID" value="EHG24190.1"/>
    <property type="molecule type" value="Genomic_DNA"/>
</dbReference>
<feature type="transmembrane region" description="Helical" evidence="1">
    <location>
        <begin position="201"/>
        <end position="221"/>
    </location>
</feature>
<keyword evidence="1" id="KW-0812">Transmembrane</keyword>
<evidence type="ECO:0000259" key="2">
    <source>
        <dbReference type="Pfam" id="PF04536"/>
    </source>
</evidence>
<feature type="domain" description="TPM" evidence="2">
    <location>
        <begin position="61"/>
        <end position="182"/>
    </location>
</feature>
<protein>
    <recommendedName>
        <fullName evidence="2">TPM domain-containing protein</fullName>
    </recommendedName>
</protein>
<dbReference type="RefSeq" id="WP_009346802.1">
    <property type="nucleotide sequence ID" value="NZ_JH376827.1"/>
</dbReference>
<dbReference type="Gene3D" id="3.10.310.50">
    <property type="match status" value="1"/>
</dbReference>
<accession>G5G9Z0</accession>
<keyword evidence="4" id="KW-1185">Reference proteome</keyword>
<dbReference type="Proteomes" id="UP000015993">
    <property type="component" value="Unassembled WGS sequence"/>
</dbReference>
<evidence type="ECO:0000313" key="3">
    <source>
        <dbReference type="EMBL" id="EHG24190.1"/>
    </source>
</evidence>
<dbReference type="HOGENOM" id="CLU_035211_4_0_10"/>
<proteinExistence type="predicted"/>
<organism evidence="3 4">
    <name type="scientific">Alloprevotella rava F0323</name>
    <dbReference type="NCBI Taxonomy" id="679199"/>
    <lineage>
        <taxon>Bacteria</taxon>
        <taxon>Pseudomonadati</taxon>
        <taxon>Bacteroidota</taxon>
        <taxon>Bacteroidia</taxon>
        <taxon>Bacteroidales</taxon>
        <taxon>Prevotellaceae</taxon>
        <taxon>Alloprevotella</taxon>
    </lineage>
</organism>
<keyword evidence="1" id="KW-1133">Transmembrane helix</keyword>
<reference evidence="3 4" key="1">
    <citation type="submission" date="2011-08" db="EMBL/GenBank/DDBJ databases">
        <title>The Genome Sequence of Prevotella sp. oral taxon 302 str. F0323.</title>
        <authorList>
            <consortium name="The Broad Institute Genome Sequencing Platform"/>
            <person name="Earl A."/>
            <person name="Ward D."/>
            <person name="Feldgarden M."/>
            <person name="Gevers D."/>
            <person name="Izard J."/>
            <person name="Blanton J.M."/>
            <person name="Baranova O.V."/>
            <person name="Tanner A.C."/>
            <person name="Dewhirst F.E."/>
            <person name="Young S.K."/>
            <person name="Zeng Q."/>
            <person name="Gargeya S."/>
            <person name="Fitzgerald M."/>
            <person name="Haas B."/>
            <person name="Abouelleil A."/>
            <person name="Alvarado L."/>
            <person name="Arachchi H.M."/>
            <person name="Berlin A."/>
            <person name="Brown A."/>
            <person name="Chapman S.B."/>
            <person name="Chen Z."/>
            <person name="Dunbar C."/>
            <person name="Freedman E."/>
            <person name="Gearin G."/>
            <person name="Gellesch M."/>
            <person name="Goldberg J."/>
            <person name="Griggs A."/>
            <person name="Gujja S."/>
            <person name="Heiman D."/>
            <person name="Howarth C."/>
            <person name="Larson L."/>
            <person name="Lui A."/>
            <person name="MacDonald P.J.P."/>
            <person name="Montmayeur A."/>
            <person name="Murphy C."/>
            <person name="Neiman D."/>
            <person name="Pearson M."/>
            <person name="Priest M."/>
            <person name="Roberts A."/>
            <person name="Saif S."/>
            <person name="Shea T."/>
            <person name="Shenoy N."/>
            <person name="Sisk P."/>
            <person name="Stolte C."/>
            <person name="Sykes S."/>
            <person name="Wortman J."/>
            <person name="Nusbaum C."/>
            <person name="Birren B."/>
        </authorList>
    </citation>
    <scope>NUCLEOTIDE SEQUENCE [LARGE SCALE GENOMIC DNA]</scope>
    <source>
        <strain evidence="3 4">F0323</strain>
    </source>
</reference>
<keyword evidence="1" id="KW-0472">Membrane</keyword>
<dbReference type="PANTHER" id="PTHR30373:SF2">
    <property type="entry name" value="UPF0603 PROTEIN YGCG"/>
    <property type="match status" value="1"/>
</dbReference>
<dbReference type="PANTHER" id="PTHR30373">
    <property type="entry name" value="UPF0603 PROTEIN YGCG"/>
    <property type="match status" value="1"/>
</dbReference>
<evidence type="ECO:0000256" key="1">
    <source>
        <dbReference type="SAM" id="Phobius"/>
    </source>
</evidence>
<comment type="caution">
    <text evidence="3">The sequence shown here is derived from an EMBL/GenBank/DDBJ whole genome shotgun (WGS) entry which is preliminary data.</text>
</comment>
<dbReference type="AlphaFoldDB" id="G5G9Z0"/>
<dbReference type="Pfam" id="PF04536">
    <property type="entry name" value="TPM_phosphatase"/>
    <property type="match status" value="1"/>
</dbReference>
<name>G5G9Z0_9BACT</name>
<sequence>MDYQKLPTTQETFHFLRFCATIKSKLLLLFLLIPFFCRAEVWTPENLPMPYLQNAFHHVCNPDGVLSPTIEDSINQKLVDLEQTRGVQAIVVAVERVEDADTYQFGMDLARKYGIGSKKQNTGLIIILATKDRKYYILTGEGLEGTLPDAICSRVENRIMKPFLKQGDWDNAMLKSVDALVRYMNGDESLEAEKEEEEDPLVAAFIAIFVGIIVFAFIAAVQPKRRCPKCGKRQLRKIQQTYVKVNGKWCIRTLWRCSVCGYSKYTHDEPNNGGGIGRNTSAYPPFFSGGLGGGSRGGGGFSGGSFGGGSFGGGGAGGSF</sequence>
<dbReference type="eggNOG" id="COG1512">
    <property type="taxonomic scope" value="Bacteria"/>
</dbReference>
<evidence type="ECO:0000313" key="4">
    <source>
        <dbReference type="Proteomes" id="UP000015993"/>
    </source>
</evidence>
<dbReference type="STRING" id="679199.HMPREF9332_00391"/>
<dbReference type="InterPro" id="IPR007621">
    <property type="entry name" value="TPM_dom"/>
</dbReference>